<dbReference type="AlphaFoldDB" id="A0A3R9RAG0"/>
<dbReference type="EMBL" id="RBVX01000030">
    <property type="protein sequence ID" value="RSL30941.1"/>
    <property type="molecule type" value="Genomic_DNA"/>
</dbReference>
<sequence>MQVSKGGVILNMSKKWKKEDKADFLLKAGELLDQGYPLHLALQLLSWEQSFFVKEKILQMIEVLRAGSSFHEVLHQHDFPPDITAYVFFSEQGGSLAEGMQGAGDLFKKRLHTLTTIRRMLRYPFVLLWTLVMIAILMIQFLFPSFRELFQSLDIEFPFLTKLMIQVFHYSPYVIGGIAPVFLLGVVYYFKRFRHYTPQKQYSLLWRIPFLAPFLQMFLTYYFSLQFSSMLKGGVSIYDACRVFEKQHHFPFFQAEGTDLKQKLRDGKPLYAAVASSGWYRQDMKYVIQHGQAAGKLEDDLRFYSDRVIQMLETKVKKTVMTLQPIMFLFIGSIVLVMFLSVFLPMFQLMTSIQ</sequence>
<feature type="transmembrane region" description="Helical" evidence="7">
    <location>
        <begin position="202"/>
        <end position="223"/>
    </location>
</feature>
<evidence type="ECO:0000313" key="10">
    <source>
        <dbReference type="Proteomes" id="UP000275076"/>
    </source>
</evidence>
<feature type="transmembrane region" description="Helical" evidence="7">
    <location>
        <begin position="326"/>
        <end position="347"/>
    </location>
</feature>
<evidence type="ECO:0000256" key="7">
    <source>
        <dbReference type="SAM" id="Phobius"/>
    </source>
</evidence>
<dbReference type="Proteomes" id="UP000275076">
    <property type="component" value="Unassembled WGS sequence"/>
</dbReference>
<dbReference type="OrthoDB" id="1638902at2"/>
<organism evidence="9 10">
    <name type="scientific">Salibacterium salarium</name>
    <dbReference type="NCBI Taxonomy" id="284579"/>
    <lineage>
        <taxon>Bacteria</taxon>
        <taxon>Bacillati</taxon>
        <taxon>Bacillota</taxon>
        <taxon>Bacilli</taxon>
        <taxon>Bacillales</taxon>
        <taxon>Bacillaceae</taxon>
    </lineage>
</organism>
<evidence type="ECO:0000313" key="9">
    <source>
        <dbReference type="EMBL" id="RSL30941.1"/>
    </source>
</evidence>
<dbReference type="InterPro" id="IPR047692">
    <property type="entry name" value="T4P_ComGB"/>
</dbReference>
<comment type="subcellular location">
    <subcellularLocation>
        <location evidence="1">Cell membrane</location>
        <topology evidence="1">Multi-pass membrane protein</topology>
    </subcellularLocation>
</comment>
<dbReference type="NCBIfam" id="NF041012">
    <property type="entry name" value="T4P_ComGB"/>
    <property type="match status" value="1"/>
</dbReference>
<keyword evidence="10" id="KW-1185">Reference proteome</keyword>
<feature type="transmembrane region" description="Helical" evidence="7">
    <location>
        <begin position="120"/>
        <end position="143"/>
    </location>
</feature>
<dbReference type="PANTHER" id="PTHR30012">
    <property type="entry name" value="GENERAL SECRETION PATHWAY PROTEIN"/>
    <property type="match status" value="1"/>
</dbReference>
<name>A0A3R9RAG0_9BACI</name>
<evidence type="ECO:0000256" key="5">
    <source>
        <dbReference type="ARBA" id="ARBA00022989"/>
    </source>
</evidence>
<comment type="similarity">
    <text evidence="2">Belongs to the GSP F family.</text>
</comment>
<dbReference type="Gene3D" id="1.20.81.30">
    <property type="entry name" value="Type II secretion system (T2SS), domain F"/>
    <property type="match status" value="2"/>
</dbReference>
<comment type="caution">
    <text evidence="9">The sequence shown here is derived from an EMBL/GenBank/DDBJ whole genome shotgun (WGS) entry which is preliminary data.</text>
</comment>
<dbReference type="PANTHER" id="PTHR30012:SF0">
    <property type="entry name" value="TYPE II SECRETION SYSTEM PROTEIN F-RELATED"/>
    <property type="match status" value="1"/>
</dbReference>
<keyword evidence="6 7" id="KW-0472">Membrane</keyword>
<gene>
    <name evidence="9" type="ORF">D7Z54_23545</name>
</gene>
<keyword evidence="5 7" id="KW-1133">Transmembrane helix</keyword>
<dbReference type="Pfam" id="PF00482">
    <property type="entry name" value="T2SSF"/>
    <property type="match status" value="2"/>
</dbReference>
<keyword evidence="4 7" id="KW-0812">Transmembrane</keyword>
<dbReference type="InterPro" id="IPR003004">
    <property type="entry name" value="GspF/PilC"/>
</dbReference>
<keyword evidence="3" id="KW-1003">Cell membrane</keyword>
<dbReference type="InterPro" id="IPR018076">
    <property type="entry name" value="T2SS_GspF_dom"/>
</dbReference>
<evidence type="ECO:0000256" key="2">
    <source>
        <dbReference type="ARBA" id="ARBA00005745"/>
    </source>
</evidence>
<evidence type="ECO:0000256" key="3">
    <source>
        <dbReference type="ARBA" id="ARBA00022475"/>
    </source>
</evidence>
<evidence type="ECO:0000259" key="8">
    <source>
        <dbReference type="Pfam" id="PF00482"/>
    </source>
</evidence>
<reference evidence="9 10" key="1">
    <citation type="submission" date="2018-10" db="EMBL/GenBank/DDBJ databases">
        <title>Draft genome sequence of Bacillus salarius IM0101, isolated from a hypersaline soil in Inner Mongolia, China.</title>
        <authorList>
            <person name="Yamprayoonswat W."/>
            <person name="Boonvisut S."/>
            <person name="Jumpathong W."/>
            <person name="Sittihan S."/>
            <person name="Ruangsuj P."/>
            <person name="Wanthongcharoen S."/>
            <person name="Thongpramul N."/>
            <person name="Pimmason S."/>
            <person name="Yu B."/>
            <person name="Yasawong M."/>
        </authorList>
    </citation>
    <scope>NUCLEOTIDE SEQUENCE [LARGE SCALE GENOMIC DNA]</scope>
    <source>
        <strain evidence="9 10">IM0101</strain>
    </source>
</reference>
<dbReference type="GO" id="GO:0005886">
    <property type="term" value="C:plasma membrane"/>
    <property type="evidence" value="ECO:0007669"/>
    <property type="project" value="UniProtKB-SubCell"/>
</dbReference>
<accession>A0A3R9RAG0</accession>
<proteinExistence type="inferred from homology"/>
<dbReference type="InterPro" id="IPR042094">
    <property type="entry name" value="T2SS_GspF_sf"/>
</dbReference>
<feature type="transmembrane region" description="Helical" evidence="7">
    <location>
        <begin position="170"/>
        <end position="190"/>
    </location>
</feature>
<evidence type="ECO:0000256" key="1">
    <source>
        <dbReference type="ARBA" id="ARBA00004651"/>
    </source>
</evidence>
<evidence type="ECO:0000256" key="6">
    <source>
        <dbReference type="ARBA" id="ARBA00023136"/>
    </source>
</evidence>
<feature type="domain" description="Type II secretion system protein GspF" evidence="8">
    <location>
        <begin position="223"/>
        <end position="345"/>
    </location>
</feature>
<feature type="domain" description="Type II secretion system protein GspF" evidence="8">
    <location>
        <begin position="25"/>
        <end position="144"/>
    </location>
</feature>
<evidence type="ECO:0000256" key="4">
    <source>
        <dbReference type="ARBA" id="ARBA00022692"/>
    </source>
</evidence>
<protein>
    <submittedName>
        <fullName evidence="9">Type II secretion system F family protein</fullName>
    </submittedName>
</protein>
<dbReference type="PRINTS" id="PR00812">
    <property type="entry name" value="BCTERIALGSPF"/>
</dbReference>